<dbReference type="EMBL" id="OZ034820">
    <property type="protein sequence ID" value="CAL1402910.1"/>
    <property type="molecule type" value="Genomic_DNA"/>
</dbReference>
<keyword evidence="3" id="KW-1185">Reference proteome</keyword>
<organism evidence="2 3">
    <name type="scientific">Linum trigynum</name>
    <dbReference type="NCBI Taxonomy" id="586398"/>
    <lineage>
        <taxon>Eukaryota</taxon>
        <taxon>Viridiplantae</taxon>
        <taxon>Streptophyta</taxon>
        <taxon>Embryophyta</taxon>
        <taxon>Tracheophyta</taxon>
        <taxon>Spermatophyta</taxon>
        <taxon>Magnoliopsida</taxon>
        <taxon>eudicotyledons</taxon>
        <taxon>Gunneridae</taxon>
        <taxon>Pentapetalae</taxon>
        <taxon>rosids</taxon>
        <taxon>fabids</taxon>
        <taxon>Malpighiales</taxon>
        <taxon>Linaceae</taxon>
        <taxon>Linum</taxon>
    </lineage>
</organism>
<evidence type="ECO:0000313" key="3">
    <source>
        <dbReference type="Proteomes" id="UP001497516"/>
    </source>
</evidence>
<feature type="region of interest" description="Disordered" evidence="1">
    <location>
        <begin position="44"/>
        <end position="69"/>
    </location>
</feature>
<reference evidence="2 3" key="1">
    <citation type="submission" date="2024-04" db="EMBL/GenBank/DDBJ databases">
        <authorList>
            <person name="Fracassetti M."/>
        </authorList>
    </citation>
    <scope>NUCLEOTIDE SEQUENCE [LARGE SCALE GENOMIC DNA]</scope>
</reference>
<proteinExistence type="predicted"/>
<evidence type="ECO:0000256" key="1">
    <source>
        <dbReference type="SAM" id="MobiDB-lite"/>
    </source>
</evidence>
<accession>A0AAV2FZD1</accession>
<dbReference type="Proteomes" id="UP001497516">
    <property type="component" value="Chromosome 7"/>
</dbReference>
<dbReference type="AlphaFoldDB" id="A0AAV2FZD1"/>
<gene>
    <name evidence="2" type="ORF">LTRI10_LOCUS42876</name>
</gene>
<evidence type="ECO:0000313" key="2">
    <source>
        <dbReference type="EMBL" id="CAL1402910.1"/>
    </source>
</evidence>
<name>A0AAV2FZD1_9ROSI</name>
<protein>
    <submittedName>
        <fullName evidence="2">Uncharacterized protein</fullName>
    </submittedName>
</protein>
<sequence length="69" mass="7601">MVKSRILYEKITSTARYSRTAARWIGDPYATFLQESDNTVDEELQPGHGEIGNDLLIASTSPAGVSDEQ</sequence>